<sequence>MKAIQRKEQLQGPIAQIPSDHEDELVPVSLSLAVTKEEADELVASILSKSTSPLLSLETNDFRGGPDATSKETFRKALLKALRPGWTNTATEARFIRLANVLKQEGCAVFAGLIDSTSFRQLIDDFSSVMNDAGTHAFLHSFANLIAYPQFINNPAYNDALIHPLLIAMMSYVMGGPVRMTDARGKDTPPLSVNAQDNMLHVDNTPFREEYKILLGWEKGEVKGPTGQNFTFLPGTHMGTRSIRTDRQSQPWSTENDSLFITEKSVNHVLRFQKDITGCHPRVVEVEYPQQPITVLFNAGSLVHHRYRNNDGNTRSCVITAFHLASDHPGALIASSIDDKPQTLAGILMGQQSEGDADNFCALLGSKASLIESKIADILNETHHSAMVDTTGMELSGEKLERWRETVVHAPSATQVKFERGNFISLPNSFIPRKILKNKLADAMAYDKHGLLDLIIYRDSHEEIRKPARKSVWTMPREDVENPRILQQEAYQVASLIRECFPDIDFARESTACEAQELTSAQQLIILPNNFSESSKQAMMCTRSDRDCAAAPNRQQPKPDSSQFECYRGVLDATEMLLETPDGRMVVAFCGISTGMYTYPVQDAAAVAVDAVANRLEHNKDTSITECGAVFNTTFTD</sequence>
<gene>
    <name evidence="2" type="ORF">LX32DRAFT_683241</name>
</gene>
<protein>
    <submittedName>
        <fullName evidence="2">Uncharacterized protein</fullName>
    </submittedName>
</protein>
<dbReference type="Proteomes" id="UP001232148">
    <property type="component" value="Unassembled WGS sequence"/>
</dbReference>
<proteinExistence type="predicted"/>
<evidence type="ECO:0000313" key="2">
    <source>
        <dbReference type="EMBL" id="KAK2028388.1"/>
    </source>
</evidence>
<dbReference type="SUPFAM" id="SSF52949">
    <property type="entry name" value="Macro domain-like"/>
    <property type="match status" value="1"/>
</dbReference>
<accession>A0AAD9HGD5</accession>
<evidence type="ECO:0000313" key="3">
    <source>
        <dbReference type="Proteomes" id="UP001232148"/>
    </source>
</evidence>
<comment type="caution">
    <text evidence="2">The sequence shown here is derived from an EMBL/GenBank/DDBJ whole genome shotgun (WGS) entry which is preliminary data.</text>
</comment>
<feature type="region of interest" description="Disordered" evidence="1">
    <location>
        <begin position="231"/>
        <end position="255"/>
    </location>
</feature>
<dbReference type="Gene3D" id="3.40.220.10">
    <property type="entry name" value="Leucine Aminopeptidase, subunit E, domain 1"/>
    <property type="match status" value="1"/>
</dbReference>
<organism evidence="2 3">
    <name type="scientific">Colletotrichum zoysiae</name>
    <dbReference type="NCBI Taxonomy" id="1216348"/>
    <lineage>
        <taxon>Eukaryota</taxon>
        <taxon>Fungi</taxon>
        <taxon>Dikarya</taxon>
        <taxon>Ascomycota</taxon>
        <taxon>Pezizomycotina</taxon>
        <taxon>Sordariomycetes</taxon>
        <taxon>Hypocreomycetidae</taxon>
        <taxon>Glomerellales</taxon>
        <taxon>Glomerellaceae</taxon>
        <taxon>Colletotrichum</taxon>
        <taxon>Colletotrichum graminicola species complex</taxon>
    </lineage>
</organism>
<reference evidence="2" key="1">
    <citation type="submission" date="2021-06" db="EMBL/GenBank/DDBJ databases">
        <title>Comparative genomics, transcriptomics and evolutionary studies reveal genomic signatures of adaptation to plant cell wall in hemibiotrophic fungi.</title>
        <authorList>
            <consortium name="DOE Joint Genome Institute"/>
            <person name="Baroncelli R."/>
            <person name="Diaz J.F."/>
            <person name="Benocci T."/>
            <person name="Peng M."/>
            <person name="Battaglia E."/>
            <person name="Haridas S."/>
            <person name="Andreopoulos W."/>
            <person name="Labutti K."/>
            <person name="Pangilinan J."/>
            <person name="Floch G.L."/>
            <person name="Makela M.R."/>
            <person name="Henrissat B."/>
            <person name="Grigoriev I.V."/>
            <person name="Crouch J.A."/>
            <person name="De Vries R.P."/>
            <person name="Sukno S.A."/>
            <person name="Thon M.R."/>
        </authorList>
    </citation>
    <scope>NUCLEOTIDE SEQUENCE</scope>
    <source>
        <strain evidence="2">MAFF235873</strain>
    </source>
</reference>
<keyword evidence="3" id="KW-1185">Reference proteome</keyword>
<dbReference type="AlphaFoldDB" id="A0AAD9HGD5"/>
<dbReference type="EMBL" id="MU842879">
    <property type="protein sequence ID" value="KAK2028388.1"/>
    <property type="molecule type" value="Genomic_DNA"/>
</dbReference>
<dbReference type="InterPro" id="IPR043472">
    <property type="entry name" value="Macro_dom-like"/>
</dbReference>
<dbReference type="SUPFAM" id="SSF51197">
    <property type="entry name" value="Clavaminate synthase-like"/>
    <property type="match status" value="1"/>
</dbReference>
<evidence type="ECO:0000256" key="1">
    <source>
        <dbReference type="SAM" id="MobiDB-lite"/>
    </source>
</evidence>
<name>A0AAD9HGD5_9PEZI</name>